<keyword evidence="2" id="KW-0812">Transmembrane</keyword>
<dbReference type="NCBIfam" id="NF033218">
    <property type="entry name" value="anchor_AmaP"/>
    <property type="match status" value="1"/>
</dbReference>
<dbReference type="Proteomes" id="UP000295064">
    <property type="component" value="Unassembled WGS sequence"/>
</dbReference>
<evidence type="ECO:0000256" key="1">
    <source>
        <dbReference type="ARBA" id="ARBA00005721"/>
    </source>
</evidence>
<feature type="transmembrane region" description="Helical" evidence="2">
    <location>
        <begin position="7"/>
        <end position="27"/>
    </location>
</feature>
<evidence type="ECO:0000313" key="3">
    <source>
        <dbReference type="EMBL" id="TDO92289.1"/>
    </source>
</evidence>
<gene>
    <name evidence="3" type="ORF">DFR79_106102</name>
</gene>
<protein>
    <submittedName>
        <fullName evidence="3">Cell envelope-related Asp23 family protein</fullName>
    </submittedName>
</protein>
<comment type="caution">
    <text evidence="3">The sequence shown here is derived from an EMBL/GenBank/DDBJ whole genome shotgun (WGS) entry which is preliminary data.</text>
</comment>
<dbReference type="InterPro" id="IPR005531">
    <property type="entry name" value="Asp23"/>
</dbReference>
<proteinExistence type="inferred from homology"/>
<dbReference type="Pfam" id="PF03780">
    <property type="entry name" value="Asp23"/>
    <property type="match status" value="1"/>
</dbReference>
<accession>A0A4R6LXZ7</accession>
<dbReference type="AlphaFoldDB" id="A0A4R6LXZ7"/>
<dbReference type="RefSeq" id="WP_133514532.1">
    <property type="nucleotide sequence ID" value="NZ_SNWX01000006.1"/>
</dbReference>
<name>A0A4R6LXZ7_9FIRM</name>
<dbReference type="EMBL" id="SNWX01000006">
    <property type="protein sequence ID" value="TDO92289.1"/>
    <property type="molecule type" value="Genomic_DNA"/>
</dbReference>
<evidence type="ECO:0000313" key="4">
    <source>
        <dbReference type="Proteomes" id="UP000295064"/>
    </source>
</evidence>
<keyword evidence="2" id="KW-1133">Transmembrane helix</keyword>
<comment type="similarity">
    <text evidence="1">Belongs to the asp23 family.</text>
</comment>
<evidence type="ECO:0000256" key="2">
    <source>
        <dbReference type="SAM" id="Phobius"/>
    </source>
</evidence>
<organism evidence="3 4">
    <name type="scientific">Halanaerobium saccharolyticum</name>
    <dbReference type="NCBI Taxonomy" id="43595"/>
    <lineage>
        <taxon>Bacteria</taxon>
        <taxon>Bacillati</taxon>
        <taxon>Bacillota</taxon>
        <taxon>Clostridia</taxon>
        <taxon>Halanaerobiales</taxon>
        <taxon>Halanaerobiaceae</taxon>
        <taxon>Halanaerobium</taxon>
    </lineage>
</organism>
<feature type="transmembrane region" description="Helical" evidence="2">
    <location>
        <begin position="47"/>
        <end position="68"/>
    </location>
</feature>
<keyword evidence="2" id="KW-0472">Membrane</keyword>
<dbReference type="OrthoDB" id="2111532at2"/>
<sequence length="179" mass="20257">MKIIQNICSFLIALILIVLTITLSLYSFGLLSANFIPDLISSSYNSWQAAVVYLVFLLMALFVIYPYFTDRKFKSTRLLSSESGDITITISALSNLIKDRIREKEKFDDIKVKLEEQEEGLKIVLSGKLTVPGDLPAISENIQHDLKSYIKQTTGIQVAKVQIRIDDVKKENKLPENVE</sequence>
<reference evidence="3 4" key="1">
    <citation type="submission" date="2019-03" db="EMBL/GenBank/DDBJ databases">
        <title>Subsurface microbial communities from deep shales in Ohio and West Virginia, USA.</title>
        <authorList>
            <person name="Wrighton K."/>
        </authorList>
    </citation>
    <scope>NUCLEOTIDE SEQUENCE [LARGE SCALE GENOMIC DNA]</scope>
    <source>
        <strain evidence="3 4">MA284_T2</strain>
    </source>
</reference>